<proteinExistence type="inferred from homology"/>
<evidence type="ECO:0000256" key="7">
    <source>
        <dbReference type="ARBA" id="ARBA00022723"/>
    </source>
</evidence>
<keyword evidence="13" id="KW-0963">Cytoplasm</keyword>
<comment type="function">
    <text evidence="13">Major role in the synthesis of nucleoside triphosphates other than ATP. The ATP gamma phosphate is transferred to the NDP beta phosphate via a ping-pong mechanism, using a phosphorylated active-site intermediate.</text>
</comment>
<dbReference type="CDD" id="cd04413">
    <property type="entry name" value="NDPk_I"/>
    <property type="match status" value="1"/>
</dbReference>
<feature type="domain" description="Nucleoside diphosphate kinase-like" evidence="17">
    <location>
        <begin position="3"/>
        <end position="140"/>
    </location>
</feature>
<comment type="catalytic activity">
    <reaction evidence="13">
        <text>a ribonucleoside 5'-diphosphate + ATP = a ribonucleoside 5'-triphosphate + ADP</text>
        <dbReference type="Rhea" id="RHEA:18113"/>
        <dbReference type="ChEBI" id="CHEBI:30616"/>
        <dbReference type="ChEBI" id="CHEBI:57930"/>
        <dbReference type="ChEBI" id="CHEBI:61557"/>
        <dbReference type="ChEBI" id="CHEBI:456216"/>
        <dbReference type="EC" id="2.7.4.6"/>
    </reaction>
</comment>
<dbReference type="EC" id="2.7.4.6" evidence="3 13"/>
<keyword evidence="8 13" id="KW-0547">Nucleotide-binding</keyword>
<dbReference type="GO" id="GO:0006183">
    <property type="term" value="P:GTP biosynthetic process"/>
    <property type="evidence" value="ECO:0007669"/>
    <property type="project" value="UniProtKB-UniRule"/>
</dbReference>
<keyword evidence="6 13" id="KW-0808">Transferase</keyword>
<reference evidence="18" key="1">
    <citation type="journal article" date="2020" name="mSystems">
        <title>Genome- and Community-Level Interaction Insights into Carbon Utilization and Element Cycling Functions of Hydrothermarchaeota in Hydrothermal Sediment.</title>
        <authorList>
            <person name="Zhou Z."/>
            <person name="Liu Y."/>
            <person name="Xu W."/>
            <person name="Pan J."/>
            <person name="Luo Z.H."/>
            <person name="Li M."/>
        </authorList>
    </citation>
    <scope>NUCLEOTIDE SEQUENCE [LARGE SCALE GENOMIC DNA]</scope>
    <source>
        <strain evidence="18">SpSt-1116</strain>
    </source>
</reference>
<accession>A0A7J3ZLP3</accession>
<keyword evidence="10 13" id="KW-0067">ATP-binding</keyword>
<feature type="binding site" evidence="13 14">
    <location>
        <position position="87"/>
    </location>
    <ligand>
        <name>ATP</name>
        <dbReference type="ChEBI" id="CHEBI:30616"/>
    </ligand>
</feature>
<feature type="binding site" evidence="13 14">
    <location>
        <position position="93"/>
    </location>
    <ligand>
        <name>ATP</name>
        <dbReference type="ChEBI" id="CHEBI:30616"/>
    </ligand>
</feature>
<dbReference type="InterPro" id="IPR034907">
    <property type="entry name" value="NDK-like_dom"/>
</dbReference>
<sequence>MGLERVFVMIKPDGVRRGLIGEVIRRFERKGLKIIALKMVKLNREQAERLYEPHREKPFFYSLVEFITSGPVVAMVLEGESAVDVARLMIGATDARKAMPGTIRGDFALDIQENVVHASDSKESFEREYKLFFEDSELVEWV</sequence>
<dbReference type="GO" id="GO:0046872">
    <property type="term" value="F:metal ion binding"/>
    <property type="evidence" value="ECO:0007669"/>
    <property type="project" value="UniProtKB-KW"/>
</dbReference>
<dbReference type="PANTHER" id="PTHR11349">
    <property type="entry name" value="NUCLEOSIDE DIPHOSPHATE KINASE"/>
    <property type="match status" value="1"/>
</dbReference>
<dbReference type="GO" id="GO:0006241">
    <property type="term" value="P:CTP biosynthetic process"/>
    <property type="evidence" value="ECO:0007669"/>
    <property type="project" value="UniProtKB-UniRule"/>
</dbReference>
<comment type="cofactor">
    <cofactor evidence="1 13">
        <name>Mg(2+)</name>
        <dbReference type="ChEBI" id="CHEBI:18420"/>
    </cofactor>
</comment>
<dbReference type="PRINTS" id="PR01243">
    <property type="entry name" value="NUCDPKINASE"/>
</dbReference>
<evidence type="ECO:0000256" key="9">
    <source>
        <dbReference type="ARBA" id="ARBA00022777"/>
    </source>
</evidence>
<evidence type="ECO:0000259" key="17">
    <source>
        <dbReference type="SMART" id="SM00562"/>
    </source>
</evidence>
<evidence type="ECO:0000256" key="13">
    <source>
        <dbReference type="HAMAP-Rule" id="MF_00451"/>
    </source>
</evidence>
<gene>
    <name evidence="13" type="primary">ndk</name>
    <name evidence="18" type="ORF">ENM78_06055</name>
</gene>
<evidence type="ECO:0000256" key="11">
    <source>
        <dbReference type="ARBA" id="ARBA00022842"/>
    </source>
</evidence>
<dbReference type="InterPro" id="IPR036850">
    <property type="entry name" value="NDK-like_dom_sf"/>
</dbReference>
<dbReference type="InterPro" id="IPR001564">
    <property type="entry name" value="Nucleoside_diP_kinase"/>
</dbReference>
<keyword evidence="9 13" id="KW-0418">Kinase</keyword>
<dbReference type="PROSITE" id="PS00469">
    <property type="entry name" value="NDPK"/>
    <property type="match status" value="1"/>
</dbReference>
<evidence type="ECO:0000256" key="3">
    <source>
        <dbReference type="ARBA" id="ARBA00012966"/>
    </source>
</evidence>
<comment type="caution">
    <text evidence="18">The sequence shown here is derived from an EMBL/GenBank/DDBJ whole genome shotgun (WGS) entry which is preliminary data.</text>
</comment>
<evidence type="ECO:0000313" key="18">
    <source>
        <dbReference type="EMBL" id="HHQ80993.1"/>
    </source>
</evidence>
<dbReference type="FunFam" id="3.30.70.141:FF:000003">
    <property type="entry name" value="Nucleoside diphosphate kinase"/>
    <property type="match status" value="1"/>
</dbReference>
<comment type="similarity">
    <text evidence="2 13 14 15">Belongs to the NDK family.</text>
</comment>
<evidence type="ECO:0000256" key="14">
    <source>
        <dbReference type="PROSITE-ProRule" id="PRU00706"/>
    </source>
</evidence>
<evidence type="ECO:0000256" key="8">
    <source>
        <dbReference type="ARBA" id="ARBA00022741"/>
    </source>
</evidence>
<evidence type="ECO:0000256" key="5">
    <source>
        <dbReference type="ARBA" id="ARBA00022553"/>
    </source>
</evidence>
<dbReference type="EMBL" id="DRZC01000079">
    <property type="protein sequence ID" value="HHQ80993.1"/>
    <property type="molecule type" value="Genomic_DNA"/>
</dbReference>
<keyword evidence="11 13" id="KW-0460">Magnesium</keyword>
<dbReference type="SMART" id="SM00562">
    <property type="entry name" value="NDK"/>
    <property type="match status" value="1"/>
</dbReference>
<feature type="binding site" evidence="13 14">
    <location>
        <position position="59"/>
    </location>
    <ligand>
        <name>ATP</name>
        <dbReference type="ChEBI" id="CHEBI:30616"/>
    </ligand>
</feature>
<evidence type="ECO:0000256" key="4">
    <source>
        <dbReference type="ARBA" id="ARBA00017632"/>
    </source>
</evidence>
<comment type="catalytic activity">
    <reaction evidence="13 16">
        <text>a 2'-deoxyribonucleoside 5'-diphosphate + ATP = a 2'-deoxyribonucleoside 5'-triphosphate + ADP</text>
        <dbReference type="Rhea" id="RHEA:44640"/>
        <dbReference type="ChEBI" id="CHEBI:30616"/>
        <dbReference type="ChEBI" id="CHEBI:61560"/>
        <dbReference type="ChEBI" id="CHEBI:73316"/>
        <dbReference type="ChEBI" id="CHEBI:456216"/>
        <dbReference type="EC" id="2.7.4.6"/>
    </reaction>
</comment>
<dbReference type="SUPFAM" id="SSF54919">
    <property type="entry name" value="Nucleoside diphosphate kinase, NDK"/>
    <property type="match status" value="1"/>
</dbReference>
<evidence type="ECO:0000256" key="16">
    <source>
        <dbReference type="RuleBase" id="RU004013"/>
    </source>
</evidence>
<keyword evidence="5 13" id="KW-0597">Phosphoprotein</keyword>
<dbReference type="InterPro" id="IPR023005">
    <property type="entry name" value="Nucleoside_diP_kinase_AS"/>
</dbReference>
<dbReference type="Gene3D" id="3.30.70.141">
    <property type="entry name" value="Nucleoside diphosphate kinase-like domain"/>
    <property type="match status" value="1"/>
</dbReference>
<dbReference type="NCBIfam" id="NF001908">
    <property type="entry name" value="PRK00668.1"/>
    <property type="match status" value="1"/>
</dbReference>
<evidence type="ECO:0000256" key="6">
    <source>
        <dbReference type="ARBA" id="ARBA00022679"/>
    </source>
</evidence>
<organism evidence="18">
    <name type="scientific">Fervidicoccus fontis</name>
    <dbReference type="NCBI Taxonomy" id="683846"/>
    <lineage>
        <taxon>Archaea</taxon>
        <taxon>Thermoproteota</taxon>
        <taxon>Thermoprotei</taxon>
        <taxon>Fervidicoccales</taxon>
        <taxon>Fervidicoccaceae</taxon>
        <taxon>Fervidicoccus</taxon>
    </lineage>
</organism>
<protein>
    <recommendedName>
        <fullName evidence="4 13">Nucleoside diphosphate kinase</fullName>
        <shortName evidence="13">NDK</shortName>
        <shortName evidence="13">NDP kinase</shortName>
        <ecNumber evidence="3 13">2.7.4.6</ecNumber>
    </recommendedName>
    <alternativeName>
        <fullName evidence="13">Nucleoside-2-P kinase</fullName>
    </alternativeName>
</protein>
<evidence type="ECO:0000256" key="15">
    <source>
        <dbReference type="RuleBase" id="RU004011"/>
    </source>
</evidence>
<keyword evidence="7 13" id="KW-0479">Metal-binding</keyword>
<dbReference type="GO" id="GO:0005524">
    <property type="term" value="F:ATP binding"/>
    <property type="evidence" value="ECO:0007669"/>
    <property type="project" value="UniProtKB-UniRule"/>
</dbReference>
<feature type="binding site" evidence="13 14">
    <location>
        <position position="11"/>
    </location>
    <ligand>
        <name>ATP</name>
        <dbReference type="ChEBI" id="CHEBI:30616"/>
    </ligand>
</feature>
<evidence type="ECO:0000256" key="1">
    <source>
        <dbReference type="ARBA" id="ARBA00001946"/>
    </source>
</evidence>
<feature type="active site" description="Pros-phosphohistidine intermediate" evidence="13 14">
    <location>
        <position position="117"/>
    </location>
</feature>
<comment type="subcellular location">
    <subcellularLocation>
        <location evidence="13">Cytoplasm</location>
    </subcellularLocation>
</comment>
<dbReference type="PROSITE" id="PS51374">
    <property type="entry name" value="NDPK_LIKE"/>
    <property type="match status" value="1"/>
</dbReference>
<feature type="binding site" evidence="13 14">
    <location>
        <position position="114"/>
    </location>
    <ligand>
        <name>ATP</name>
        <dbReference type="ChEBI" id="CHEBI:30616"/>
    </ligand>
</feature>
<dbReference type="Pfam" id="PF00334">
    <property type="entry name" value="NDK"/>
    <property type="match status" value="1"/>
</dbReference>
<dbReference type="GO" id="GO:0004550">
    <property type="term" value="F:nucleoside diphosphate kinase activity"/>
    <property type="evidence" value="ECO:0007669"/>
    <property type="project" value="UniProtKB-UniRule"/>
</dbReference>
<dbReference type="GO" id="GO:0006228">
    <property type="term" value="P:UTP biosynthetic process"/>
    <property type="evidence" value="ECO:0007669"/>
    <property type="project" value="UniProtKB-UniRule"/>
</dbReference>
<evidence type="ECO:0000256" key="10">
    <source>
        <dbReference type="ARBA" id="ARBA00022840"/>
    </source>
</evidence>
<evidence type="ECO:0000256" key="2">
    <source>
        <dbReference type="ARBA" id="ARBA00008142"/>
    </source>
</evidence>
<dbReference type="AlphaFoldDB" id="A0A7J3ZLP3"/>
<name>A0A7J3ZLP3_9CREN</name>
<dbReference type="HAMAP" id="MF_00451">
    <property type="entry name" value="NDP_kinase"/>
    <property type="match status" value="1"/>
</dbReference>
<evidence type="ECO:0000256" key="12">
    <source>
        <dbReference type="ARBA" id="ARBA00023080"/>
    </source>
</evidence>
<keyword evidence="12 13" id="KW-0546">Nucleotide metabolism</keyword>
<dbReference type="GO" id="GO:0005737">
    <property type="term" value="C:cytoplasm"/>
    <property type="evidence" value="ECO:0007669"/>
    <property type="project" value="UniProtKB-SubCell"/>
</dbReference>
<feature type="binding site" evidence="13 14">
    <location>
        <position position="104"/>
    </location>
    <ligand>
        <name>ATP</name>
        <dbReference type="ChEBI" id="CHEBI:30616"/>
    </ligand>
</feature>